<feature type="transmembrane region" description="Helical" evidence="2">
    <location>
        <begin position="284"/>
        <end position="301"/>
    </location>
</feature>
<organism evidence="3 4">
    <name type="scientific">Olea europaea subsp. europaea</name>
    <dbReference type="NCBI Taxonomy" id="158383"/>
    <lineage>
        <taxon>Eukaryota</taxon>
        <taxon>Viridiplantae</taxon>
        <taxon>Streptophyta</taxon>
        <taxon>Embryophyta</taxon>
        <taxon>Tracheophyta</taxon>
        <taxon>Spermatophyta</taxon>
        <taxon>Magnoliopsida</taxon>
        <taxon>eudicotyledons</taxon>
        <taxon>Gunneridae</taxon>
        <taxon>Pentapetalae</taxon>
        <taxon>asterids</taxon>
        <taxon>lamiids</taxon>
        <taxon>Lamiales</taxon>
        <taxon>Oleaceae</taxon>
        <taxon>Oleeae</taxon>
        <taxon>Olea</taxon>
    </lineage>
</organism>
<comment type="caution">
    <text evidence="3">The sequence shown here is derived from an EMBL/GenBank/DDBJ whole genome shotgun (WGS) entry which is preliminary data.</text>
</comment>
<evidence type="ECO:0000313" key="3">
    <source>
        <dbReference type="EMBL" id="CAA2985723.1"/>
    </source>
</evidence>
<evidence type="ECO:0000256" key="1">
    <source>
        <dbReference type="SAM" id="MobiDB-lite"/>
    </source>
</evidence>
<name>A0A8S0S1R9_OLEEU</name>
<proteinExistence type="predicted"/>
<gene>
    <name evidence="3" type="ORF">OLEA9_A115024</name>
</gene>
<sequence>MVIVLHNKHQEAVSVQVGSRGPQWQCRRPHQINLFFCWASFHSILNVPTHVSAPAMGSCPSQENYNYGQPQGADYGQPDSYSQTPVQHYGHGYGEVKCDHHASAQHYKQMVSQPIVYAQGGTHPGYAPQDQYGKAPTYDGYSHPSPATASSAYPQQAAQPVAGYGLPGGPGLAGGYPYRTPQPGYTEKPAANNAAYGYQAQADLAYGSAQAPSAYAASTPGRLGYGQLAPTQPGYDQPIPQPAGAYAGVPMATGYGKSASPQPVYPRYNATQTCCTSLKMLSDLLELGGIWLVTLCFLISINKFLVKSAFLGTGIFRTWPFMTLF</sequence>
<dbReference type="OrthoDB" id="5204190at2759"/>
<keyword evidence="4" id="KW-1185">Reference proteome</keyword>
<dbReference type="Proteomes" id="UP000594638">
    <property type="component" value="Unassembled WGS sequence"/>
</dbReference>
<protein>
    <submittedName>
        <fullName evidence="3">Uncharacterized protein</fullName>
    </submittedName>
</protein>
<dbReference type="AlphaFoldDB" id="A0A8S0S1R9"/>
<reference evidence="3 4" key="1">
    <citation type="submission" date="2019-12" db="EMBL/GenBank/DDBJ databases">
        <authorList>
            <person name="Alioto T."/>
            <person name="Alioto T."/>
            <person name="Gomez Garrido J."/>
        </authorList>
    </citation>
    <scope>NUCLEOTIDE SEQUENCE [LARGE SCALE GENOMIC DNA]</scope>
</reference>
<keyword evidence="2" id="KW-0472">Membrane</keyword>
<feature type="compositionally biased region" description="Low complexity" evidence="1">
    <location>
        <begin position="142"/>
        <end position="154"/>
    </location>
</feature>
<accession>A0A8S0S1R9</accession>
<dbReference type="EMBL" id="CACTIH010003824">
    <property type="protein sequence ID" value="CAA2985723.1"/>
    <property type="molecule type" value="Genomic_DNA"/>
</dbReference>
<evidence type="ECO:0000313" key="4">
    <source>
        <dbReference type="Proteomes" id="UP000594638"/>
    </source>
</evidence>
<keyword evidence="2" id="KW-1133">Transmembrane helix</keyword>
<evidence type="ECO:0000256" key="2">
    <source>
        <dbReference type="SAM" id="Phobius"/>
    </source>
</evidence>
<feature type="region of interest" description="Disordered" evidence="1">
    <location>
        <begin position="122"/>
        <end position="154"/>
    </location>
</feature>
<dbReference type="Gramene" id="OE9A115024T1">
    <property type="protein sequence ID" value="OE9A115024C1"/>
    <property type="gene ID" value="OE9A115024"/>
</dbReference>
<keyword evidence="2" id="KW-0812">Transmembrane</keyword>